<reference evidence="1 2" key="1">
    <citation type="journal article" date="2013" name="Genome Announc.">
        <title>Draft Genome Sequence of Helicobacter fennelliae Strain MRY12-0050, Isolated from a Bacteremia Patient.</title>
        <authorList>
            <person name="Rimbara E."/>
            <person name="Matsui M."/>
            <person name="Mori S."/>
            <person name="Suzuki S."/>
            <person name="Suzuki M."/>
            <person name="Kim H."/>
            <person name="Sekizuka T."/>
            <person name="Kuroda M."/>
            <person name="Shibayama K."/>
        </authorList>
    </citation>
    <scope>NUCLEOTIDE SEQUENCE [LARGE SCALE GENOMIC DNA]</scope>
    <source>
        <strain evidence="1 2">MRY12-0050</strain>
    </source>
</reference>
<organism evidence="1 2">
    <name type="scientific">Helicobacter fennelliae MRY12-0050</name>
    <dbReference type="NCBI Taxonomy" id="1325130"/>
    <lineage>
        <taxon>Bacteria</taxon>
        <taxon>Pseudomonadati</taxon>
        <taxon>Campylobacterota</taxon>
        <taxon>Epsilonproteobacteria</taxon>
        <taxon>Campylobacterales</taxon>
        <taxon>Helicobacteraceae</taxon>
        <taxon>Helicobacter</taxon>
    </lineage>
</organism>
<comment type="caution">
    <text evidence="1">The sequence shown here is derived from an EMBL/GenBank/DDBJ whole genome shotgun (WGS) entry which is preliminary data.</text>
</comment>
<sequence length="38" mass="4114">MIENLALGIIAFGLLFVPAMAIKVALDDKKNDKVKAKN</sequence>
<keyword evidence="2" id="KW-1185">Reference proteome</keyword>
<dbReference type="AlphaFoldDB" id="T1CRG6"/>
<proteinExistence type="predicted"/>
<dbReference type="EMBL" id="BASD01000018">
    <property type="protein sequence ID" value="GAD19354.1"/>
    <property type="molecule type" value="Genomic_DNA"/>
</dbReference>
<dbReference type="Proteomes" id="UP000018143">
    <property type="component" value="Unassembled WGS sequence"/>
</dbReference>
<accession>T1CRG6</accession>
<evidence type="ECO:0000313" key="2">
    <source>
        <dbReference type="Proteomes" id="UP000018143"/>
    </source>
</evidence>
<name>T1CRG6_9HELI</name>
<gene>
    <name evidence="1" type="ORF">HFN_0485</name>
</gene>
<evidence type="ECO:0000313" key="1">
    <source>
        <dbReference type="EMBL" id="GAD19354.1"/>
    </source>
</evidence>
<protein>
    <submittedName>
        <fullName evidence="1">Uncharacterized protein</fullName>
    </submittedName>
</protein>